<dbReference type="AlphaFoldDB" id="A0A2Z6N7L7"/>
<feature type="compositionally biased region" description="Acidic residues" evidence="1">
    <location>
        <begin position="11"/>
        <end position="23"/>
    </location>
</feature>
<dbReference type="Proteomes" id="UP000242715">
    <property type="component" value="Unassembled WGS sequence"/>
</dbReference>
<evidence type="ECO:0000313" key="2">
    <source>
        <dbReference type="EMBL" id="GAU38053.1"/>
    </source>
</evidence>
<gene>
    <name evidence="2" type="ORF">TSUD_146110</name>
</gene>
<reference evidence="3" key="1">
    <citation type="journal article" date="2017" name="Front. Plant Sci.">
        <title>Climate Clever Clovers: New Paradigm to Reduce the Environmental Footprint of Ruminants by Breeding Low Methanogenic Forages Utilizing Haplotype Variation.</title>
        <authorList>
            <person name="Kaur P."/>
            <person name="Appels R."/>
            <person name="Bayer P.E."/>
            <person name="Keeble-Gagnere G."/>
            <person name="Wang J."/>
            <person name="Hirakawa H."/>
            <person name="Shirasawa K."/>
            <person name="Vercoe P."/>
            <person name="Stefanova K."/>
            <person name="Durmic Z."/>
            <person name="Nichols P."/>
            <person name="Revell C."/>
            <person name="Isobe S.N."/>
            <person name="Edwards D."/>
            <person name="Erskine W."/>
        </authorList>
    </citation>
    <scope>NUCLEOTIDE SEQUENCE [LARGE SCALE GENOMIC DNA]</scope>
    <source>
        <strain evidence="3">cv. Daliak</strain>
    </source>
</reference>
<sequence>MLRVSSCGGCGDEDDDDDDDDNGLEGTVHGVDEFCFLRTIQSGEGVRDNRQSGGFVDMKKVVVDGCGVLMNNGTVHGGGSATVLNGCSLWW</sequence>
<proteinExistence type="predicted"/>
<dbReference type="EMBL" id="DF973700">
    <property type="protein sequence ID" value="GAU38053.1"/>
    <property type="molecule type" value="Genomic_DNA"/>
</dbReference>
<feature type="region of interest" description="Disordered" evidence="1">
    <location>
        <begin position="1"/>
        <end position="26"/>
    </location>
</feature>
<keyword evidence="3" id="KW-1185">Reference proteome</keyword>
<evidence type="ECO:0000256" key="1">
    <source>
        <dbReference type="SAM" id="MobiDB-lite"/>
    </source>
</evidence>
<accession>A0A2Z6N7L7</accession>
<evidence type="ECO:0000313" key="3">
    <source>
        <dbReference type="Proteomes" id="UP000242715"/>
    </source>
</evidence>
<organism evidence="2 3">
    <name type="scientific">Trifolium subterraneum</name>
    <name type="common">Subterranean clover</name>
    <dbReference type="NCBI Taxonomy" id="3900"/>
    <lineage>
        <taxon>Eukaryota</taxon>
        <taxon>Viridiplantae</taxon>
        <taxon>Streptophyta</taxon>
        <taxon>Embryophyta</taxon>
        <taxon>Tracheophyta</taxon>
        <taxon>Spermatophyta</taxon>
        <taxon>Magnoliopsida</taxon>
        <taxon>eudicotyledons</taxon>
        <taxon>Gunneridae</taxon>
        <taxon>Pentapetalae</taxon>
        <taxon>rosids</taxon>
        <taxon>fabids</taxon>
        <taxon>Fabales</taxon>
        <taxon>Fabaceae</taxon>
        <taxon>Papilionoideae</taxon>
        <taxon>50 kb inversion clade</taxon>
        <taxon>NPAAA clade</taxon>
        <taxon>Hologalegina</taxon>
        <taxon>IRL clade</taxon>
        <taxon>Trifolieae</taxon>
        <taxon>Trifolium</taxon>
    </lineage>
</organism>
<name>A0A2Z6N7L7_TRISU</name>
<protein>
    <submittedName>
        <fullName evidence="2">Uncharacterized protein</fullName>
    </submittedName>
</protein>